<dbReference type="SUPFAM" id="SSF51161">
    <property type="entry name" value="Trimeric LpxA-like enzymes"/>
    <property type="match status" value="1"/>
</dbReference>
<reference evidence="3" key="2">
    <citation type="journal article" date="2021" name="PeerJ">
        <title>Extensive microbial diversity within the chicken gut microbiome revealed by metagenomics and culture.</title>
        <authorList>
            <person name="Gilroy R."/>
            <person name="Ravi A."/>
            <person name="Getino M."/>
            <person name="Pursley I."/>
            <person name="Horton D.L."/>
            <person name="Alikhan N.F."/>
            <person name="Baker D."/>
            <person name="Gharbi K."/>
            <person name="Hall N."/>
            <person name="Watson M."/>
            <person name="Adriaenssens E.M."/>
            <person name="Foster-Nyarko E."/>
            <person name="Jarju S."/>
            <person name="Secka A."/>
            <person name="Antonio M."/>
            <person name="Oren A."/>
            <person name="Chaudhuri R.R."/>
            <person name="La Ragione R."/>
            <person name="Hildebrand F."/>
            <person name="Pallen M.J."/>
        </authorList>
    </citation>
    <scope>NUCLEOTIDE SEQUENCE</scope>
    <source>
        <strain evidence="3">10037</strain>
    </source>
</reference>
<dbReference type="InterPro" id="IPR011004">
    <property type="entry name" value="Trimer_LpxA-like_sf"/>
</dbReference>
<evidence type="ECO:0000259" key="2">
    <source>
        <dbReference type="Pfam" id="PF20683"/>
    </source>
</evidence>
<dbReference type="AlphaFoldDB" id="A0A9D9I503"/>
<dbReference type="InterPro" id="IPR049208">
    <property type="entry name" value="DUF6819"/>
</dbReference>
<proteinExistence type="predicted"/>
<dbReference type="Proteomes" id="UP000823597">
    <property type="component" value="Unassembled WGS sequence"/>
</dbReference>
<name>A0A9D9I503_9BACT</name>
<comment type="caution">
    <text evidence="3">The sequence shown here is derived from an EMBL/GenBank/DDBJ whole genome shotgun (WGS) entry which is preliminary data.</text>
</comment>
<gene>
    <name evidence="3" type="ORF">IAB93_08840</name>
</gene>
<evidence type="ECO:0000259" key="1">
    <source>
        <dbReference type="Pfam" id="PF16314"/>
    </source>
</evidence>
<dbReference type="EMBL" id="JADIME010000093">
    <property type="protein sequence ID" value="MBO8466079.1"/>
    <property type="molecule type" value="Genomic_DNA"/>
</dbReference>
<feature type="domain" description="DUF6819" evidence="2">
    <location>
        <begin position="506"/>
        <end position="601"/>
    </location>
</feature>
<sequence>MKIEDNIPYRKLTEQEKAVLSRNGNYCDDWERVSVKDGFDPSYVRGSRFSGTVRIGSFEATHLMPGDYAMHSGIYNAVLNDVTLGDDVLVCNVSGYISNYDICDMARIFDCGTVYTRKGSVFGCGTNVSVLDETGGKTVRIYPGMSSSYAWLAVFERGEAFQKAIDGMVSSMAENMRSDRGRIGRRSVLSSAMTVDSVDIADDVFINGAAKLRNGTIESGCVIGYGVIMENFILSRLSRVKGGSKVMDTFVGEAAIIDSHYCAKDSLVFSNCHFENGEICAAFAGPHTVAHHKSILLIGGMYSFFNAGSGANHSNHLYQLGPRHYGILERGCKMGSDSYLMLPAHVGEYSLVIGRHHRHRDSSRFPFSYLLDKNGYTYCMPGAVLSGVGLFRDVSKWPKRDRRPKREGYDKVIYDLYLPALCDSMMNAKAVLERALEDMPQIDGIRIDVLDKGDFVIDGLHMTYEAVINGIKYYSIAIAIALGDAFLYSMGHDASSRKCISGESWNYDRWLDMSGLPAPEDAVRDIIGKVVAGELGDLENVDKALARLYENYPAYKNAWFKRRMFYLNLSPEEIIRDRDKAVDEMNRMIAASATRDYALSHMLDGEDVSSGNREEYEGYLLFHSQDVCS</sequence>
<feature type="domain" description="DUF4954" evidence="1">
    <location>
        <begin position="9"/>
        <end position="433"/>
    </location>
</feature>
<evidence type="ECO:0000313" key="4">
    <source>
        <dbReference type="Proteomes" id="UP000823597"/>
    </source>
</evidence>
<protein>
    <submittedName>
        <fullName evidence="3">DUF4954 family protein</fullName>
    </submittedName>
</protein>
<dbReference type="InterPro" id="IPR032533">
    <property type="entry name" value="DUF4954"/>
</dbReference>
<dbReference type="Gene3D" id="2.160.10.10">
    <property type="entry name" value="Hexapeptide repeat proteins"/>
    <property type="match status" value="1"/>
</dbReference>
<reference evidence="3" key="1">
    <citation type="submission" date="2020-10" db="EMBL/GenBank/DDBJ databases">
        <authorList>
            <person name="Gilroy R."/>
        </authorList>
    </citation>
    <scope>NUCLEOTIDE SEQUENCE</scope>
    <source>
        <strain evidence="3">10037</strain>
    </source>
</reference>
<accession>A0A9D9I503</accession>
<evidence type="ECO:0000313" key="3">
    <source>
        <dbReference type="EMBL" id="MBO8466079.1"/>
    </source>
</evidence>
<dbReference type="Pfam" id="PF16314">
    <property type="entry name" value="DUF4954"/>
    <property type="match status" value="1"/>
</dbReference>
<dbReference type="Pfam" id="PF20683">
    <property type="entry name" value="DUF6819"/>
    <property type="match status" value="1"/>
</dbReference>
<organism evidence="3 4">
    <name type="scientific">Candidatus Merdivivens pullistercoris</name>
    <dbReference type="NCBI Taxonomy" id="2840873"/>
    <lineage>
        <taxon>Bacteria</taxon>
        <taxon>Pseudomonadati</taxon>
        <taxon>Bacteroidota</taxon>
        <taxon>Bacteroidia</taxon>
        <taxon>Bacteroidales</taxon>
        <taxon>Muribaculaceae</taxon>
        <taxon>Muribaculaceae incertae sedis</taxon>
        <taxon>Candidatus Merdivivens</taxon>
    </lineage>
</organism>